<keyword evidence="3" id="KW-1185">Reference proteome</keyword>
<name>A3XJQ0_LEEBM</name>
<dbReference type="Proteomes" id="UP000001601">
    <property type="component" value="Unassembled WGS sequence"/>
</dbReference>
<evidence type="ECO:0000313" key="3">
    <source>
        <dbReference type="Proteomes" id="UP000001601"/>
    </source>
</evidence>
<reference evidence="2 3" key="1">
    <citation type="journal article" date="2007" name="Nature">
        <title>Light stimulates growth of proteorhodopsin-containing marine Flavobacteria.</title>
        <authorList>
            <person name="Gomez-Consarnau L."/>
            <person name="Gonzalez J.M."/>
            <person name="Coll-Llado M."/>
            <person name="Gourdon P."/>
            <person name="Pascher T."/>
            <person name="Neutze R."/>
            <person name="Pedros-Alio C."/>
            <person name="Pinhassi J."/>
        </authorList>
    </citation>
    <scope>NUCLEOTIDE SEQUENCE [LARGE SCALE GENOMIC DNA]</scope>
    <source>
        <strain evidence="2 3">MED217</strain>
    </source>
</reference>
<dbReference type="EMBL" id="AANC01000002">
    <property type="protein sequence ID" value="EAQ50221.1"/>
    <property type="molecule type" value="Genomic_DNA"/>
</dbReference>
<proteinExistence type="predicted"/>
<sequence>MKKLLTLLIIGISAQYTFAQNVADAVRYSTQNITGTARFRGTGGAFGALGGDVSAINVNPAGSAIFNRSFVSLSLSSDTFDNQTYYNDGITATEDSDLDLNQFGGVFVSNGAAGLRKLTFGFNYDRTTDFDNGFIASGTSNNSISDYFLGYAQGTSLDLLELQSDETIDDLYQYLGESASFGAQQAFLGYQGYLIDPVSSDLSNTEYTNAQNGNTFDQDYQYTTFGNSSKFSFNAAAQLSDQFYLGLNLNAHTFDFTRNTIFYESNTGTNNAVTNVRFDNEYRAFGTGVSAQFGAIYHASSSLRLGASYDTPTFYTISEETEQYLSTAGANGNIILDPDVINIYEDYDLVTPGKLTASIAYVFGQRGFLSFDYSYQDYGSIRFRPDSDPFFDDLNNQVNNQLKPVSSFKLGGEFIASNWSFRGGYRLIESPYENEYTLGDITGYSLGIGYSFGNTRIDVAYDWAKQDQNPSLYDGAFTNTAFIDTINSSILASVSFQL</sequence>
<dbReference type="STRING" id="398720.MED217_04297"/>
<accession>A3XJQ0</accession>
<feature type="chain" id="PRO_5002662444" evidence="1">
    <location>
        <begin position="20"/>
        <end position="498"/>
    </location>
</feature>
<dbReference type="AlphaFoldDB" id="A3XJQ0"/>
<dbReference type="HOGENOM" id="CLU_034649_0_0_10"/>
<protein>
    <submittedName>
        <fullName evidence="2">Putative hemin receptor</fullName>
    </submittedName>
</protein>
<evidence type="ECO:0000256" key="1">
    <source>
        <dbReference type="SAM" id="SignalP"/>
    </source>
</evidence>
<dbReference type="RefSeq" id="WP_009779248.1">
    <property type="nucleotide sequence ID" value="NZ_CH672395.1"/>
</dbReference>
<keyword evidence="1" id="KW-0732">Signal</keyword>
<keyword evidence="2" id="KW-0675">Receptor</keyword>
<dbReference type="SUPFAM" id="SSF56935">
    <property type="entry name" value="Porins"/>
    <property type="match status" value="1"/>
</dbReference>
<evidence type="ECO:0000313" key="2">
    <source>
        <dbReference type="EMBL" id="EAQ50221.1"/>
    </source>
</evidence>
<dbReference type="OrthoDB" id="9765571at2"/>
<comment type="caution">
    <text evidence="2">The sequence shown here is derived from an EMBL/GenBank/DDBJ whole genome shotgun (WGS) entry which is preliminary data.</text>
</comment>
<organism evidence="2 3">
    <name type="scientific">Leeuwenhoekiella blandensis (strain CECT 7118 / CCUG 51940 / KCTC 22103 / MED217)</name>
    <name type="common">Flavobacterium sp. (strain MED217)</name>
    <dbReference type="NCBI Taxonomy" id="398720"/>
    <lineage>
        <taxon>Bacteria</taxon>
        <taxon>Pseudomonadati</taxon>
        <taxon>Bacteroidota</taxon>
        <taxon>Flavobacteriia</taxon>
        <taxon>Flavobacteriales</taxon>
        <taxon>Flavobacteriaceae</taxon>
        <taxon>Leeuwenhoekiella</taxon>
    </lineage>
</organism>
<dbReference type="eggNOG" id="COG2067">
    <property type="taxonomic scope" value="Bacteria"/>
</dbReference>
<feature type="signal peptide" evidence="1">
    <location>
        <begin position="1"/>
        <end position="19"/>
    </location>
</feature>
<dbReference type="Gene3D" id="2.40.160.60">
    <property type="entry name" value="Outer membrane protein transport protein (OMPP1/FadL/TodX)"/>
    <property type="match status" value="1"/>
</dbReference>
<gene>
    <name evidence="2" type="ORF">MED217_04297</name>
</gene>